<evidence type="ECO:0000313" key="2">
    <source>
        <dbReference type="EMBL" id="PSF33640.1"/>
    </source>
</evidence>
<reference evidence="2 3" key="2">
    <citation type="submission" date="2018-03" db="EMBL/GenBank/DDBJ databases">
        <authorList>
            <person name="Keele B.F."/>
        </authorList>
    </citation>
    <scope>NUCLEOTIDE SEQUENCE [LARGE SCALE GENOMIC DNA]</scope>
    <source>
        <strain evidence="2 3">CCALA 016</strain>
    </source>
</reference>
<proteinExistence type="predicted"/>
<dbReference type="GO" id="GO:0003677">
    <property type="term" value="F:DNA binding"/>
    <property type="evidence" value="ECO:0007669"/>
    <property type="project" value="InterPro"/>
</dbReference>
<feature type="domain" description="HTH cro/C1-type" evidence="1">
    <location>
        <begin position="12"/>
        <end position="66"/>
    </location>
</feature>
<dbReference type="AlphaFoldDB" id="A0A2T1LT93"/>
<dbReference type="PROSITE" id="PS50943">
    <property type="entry name" value="HTH_CROC1"/>
    <property type="match status" value="1"/>
</dbReference>
<keyword evidence="3" id="KW-1185">Reference proteome</keyword>
<dbReference type="RefSeq" id="WP_106458657.1">
    <property type="nucleotide sequence ID" value="NZ_PXOH01000029.1"/>
</dbReference>
<dbReference type="SMART" id="SM00530">
    <property type="entry name" value="HTH_XRE"/>
    <property type="match status" value="1"/>
</dbReference>
<evidence type="ECO:0000259" key="1">
    <source>
        <dbReference type="PROSITE" id="PS50943"/>
    </source>
</evidence>
<comment type="caution">
    <text evidence="2">The sequence shown here is derived from an EMBL/GenBank/DDBJ whole genome shotgun (WGS) entry which is preliminary data.</text>
</comment>
<sequence>MNERLIQDEKPLKVLIEQAGYTQKDFASRMGMAYSAIKYYVAGQRMPSASVLADMCRVLNKSPKTVMKALGIDITGIPDDE</sequence>
<name>A0A2T1LT93_9CHRO</name>
<reference evidence="2 3" key="1">
    <citation type="submission" date="2018-03" db="EMBL/GenBank/DDBJ databases">
        <title>The ancient ancestry and fast evolution of plastids.</title>
        <authorList>
            <person name="Moore K.R."/>
            <person name="Magnabosco C."/>
            <person name="Momper L."/>
            <person name="Gold D.A."/>
            <person name="Bosak T."/>
            <person name="Fournier G.P."/>
        </authorList>
    </citation>
    <scope>NUCLEOTIDE SEQUENCE [LARGE SCALE GENOMIC DNA]</scope>
    <source>
        <strain evidence="2 3">CCALA 016</strain>
    </source>
</reference>
<dbReference type="Proteomes" id="UP000239001">
    <property type="component" value="Unassembled WGS sequence"/>
</dbReference>
<dbReference type="CDD" id="cd00093">
    <property type="entry name" value="HTH_XRE"/>
    <property type="match status" value="1"/>
</dbReference>
<gene>
    <name evidence="2" type="ORF">C7H19_19845</name>
</gene>
<dbReference type="SUPFAM" id="SSF47413">
    <property type="entry name" value="lambda repressor-like DNA-binding domains"/>
    <property type="match status" value="1"/>
</dbReference>
<evidence type="ECO:0000313" key="3">
    <source>
        <dbReference type="Proteomes" id="UP000239001"/>
    </source>
</evidence>
<dbReference type="InterPro" id="IPR010982">
    <property type="entry name" value="Lambda_DNA-bd_dom_sf"/>
</dbReference>
<dbReference type="EMBL" id="PXOH01000029">
    <property type="protein sequence ID" value="PSF33640.1"/>
    <property type="molecule type" value="Genomic_DNA"/>
</dbReference>
<dbReference type="Pfam" id="PF01381">
    <property type="entry name" value="HTH_3"/>
    <property type="match status" value="1"/>
</dbReference>
<protein>
    <submittedName>
        <fullName evidence="2">XRE family transcriptional regulator</fullName>
    </submittedName>
</protein>
<organism evidence="2 3">
    <name type="scientific">Aphanothece hegewaldii CCALA 016</name>
    <dbReference type="NCBI Taxonomy" id="2107694"/>
    <lineage>
        <taxon>Bacteria</taxon>
        <taxon>Bacillati</taxon>
        <taxon>Cyanobacteriota</taxon>
        <taxon>Cyanophyceae</taxon>
        <taxon>Oscillatoriophycideae</taxon>
        <taxon>Chroococcales</taxon>
        <taxon>Aphanothecaceae</taxon>
        <taxon>Aphanothece</taxon>
    </lineage>
</organism>
<dbReference type="OrthoDB" id="428442at2"/>
<dbReference type="Gene3D" id="1.10.260.40">
    <property type="entry name" value="lambda repressor-like DNA-binding domains"/>
    <property type="match status" value="1"/>
</dbReference>
<dbReference type="InterPro" id="IPR001387">
    <property type="entry name" value="Cro/C1-type_HTH"/>
</dbReference>
<accession>A0A2T1LT93</accession>